<dbReference type="PROSITE" id="PS50262">
    <property type="entry name" value="G_PROTEIN_RECEP_F1_2"/>
    <property type="match status" value="1"/>
</dbReference>
<dbReference type="InterPro" id="IPR017452">
    <property type="entry name" value="GPCR_Rhodpsn_7TM"/>
</dbReference>
<name>A0A8T2IPU5_9PIPI</name>
<evidence type="ECO:0000313" key="14">
    <source>
        <dbReference type="EMBL" id="KAG8433783.1"/>
    </source>
</evidence>
<keyword evidence="7" id="KW-1015">Disulfide bond</keyword>
<feature type="transmembrane region" description="Helical" evidence="12">
    <location>
        <begin position="178"/>
        <end position="199"/>
    </location>
</feature>
<reference evidence="14" key="1">
    <citation type="thesis" date="2020" institute="ProQuest LLC" country="789 East Eisenhower Parkway, Ann Arbor, MI, USA">
        <title>Comparative Genomics and Chromosome Evolution.</title>
        <authorList>
            <person name="Mudd A.B."/>
        </authorList>
    </citation>
    <scope>NUCLEOTIDE SEQUENCE</scope>
    <source>
        <strain evidence="14">Female2</strain>
        <tissue evidence="14">Blood</tissue>
    </source>
</reference>
<comment type="similarity">
    <text evidence="11">Belongs to the chemokine-like receptor (CMKLR) family.</text>
</comment>
<evidence type="ECO:0000256" key="6">
    <source>
        <dbReference type="ARBA" id="ARBA00023136"/>
    </source>
</evidence>
<dbReference type="SUPFAM" id="SSF81321">
    <property type="entry name" value="Family A G protein-coupled receptor-like"/>
    <property type="match status" value="1"/>
</dbReference>
<dbReference type="PANTHER" id="PTHR24225">
    <property type="entry name" value="CHEMOTACTIC RECEPTOR"/>
    <property type="match status" value="1"/>
</dbReference>
<keyword evidence="3 12" id="KW-0812">Transmembrane</keyword>
<keyword evidence="4 12" id="KW-1133">Transmembrane helix</keyword>
<dbReference type="AlphaFoldDB" id="A0A8T2IPU5"/>
<evidence type="ECO:0000256" key="2">
    <source>
        <dbReference type="ARBA" id="ARBA00022475"/>
    </source>
</evidence>
<feature type="domain" description="G-protein coupled receptors family 1 profile" evidence="13">
    <location>
        <begin position="63"/>
        <end position="236"/>
    </location>
</feature>
<gene>
    <name evidence="14" type="ORF">GDO86_012228</name>
</gene>
<dbReference type="Proteomes" id="UP000812440">
    <property type="component" value="Chromosome 7"/>
</dbReference>
<evidence type="ECO:0000256" key="1">
    <source>
        <dbReference type="ARBA" id="ARBA00004651"/>
    </source>
</evidence>
<evidence type="ECO:0000256" key="9">
    <source>
        <dbReference type="ARBA" id="ARBA00023180"/>
    </source>
</evidence>
<dbReference type="InterPro" id="IPR000826">
    <property type="entry name" value="Formyl_rcpt-rel"/>
</dbReference>
<keyword evidence="2" id="KW-1003">Cell membrane</keyword>
<comment type="caution">
    <text evidence="14">The sequence shown here is derived from an EMBL/GenBank/DDBJ whole genome shotgun (WGS) entry which is preliminary data.</text>
</comment>
<keyword evidence="15" id="KW-1185">Reference proteome</keyword>
<dbReference type="GO" id="GO:0005886">
    <property type="term" value="C:plasma membrane"/>
    <property type="evidence" value="ECO:0007669"/>
    <property type="project" value="UniProtKB-SubCell"/>
</dbReference>
<keyword evidence="9" id="KW-0325">Glycoprotein</keyword>
<evidence type="ECO:0000256" key="5">
    <source>
        <dbReference type="ARBA" id="ARBA00023040"/>
    </source>
</evidence>
<evidence type="ECO:0000256" key="4">
    <source>
        <dbReference type="ARBA" id="ARBA00022989"/>
    </source>
</evidence>
<dbReference type="EMBL" id="JAACNH010000008">
    <property type="protein sequence ID" value="KAG8433783.1"/>
    <property type="molecule type" value="Genomic_DNA"/>
</dbReference>
<feature type="transmembrane region" description="Helical" evidence="12">
    <location>
        <begin position="36"/>
        <end position="55"/>
    </location>
</feature>
<evidence type="ECO:0000256" key="10">
    <source>
        <dbReference type="ARBA" id="ARBA00023224"/>
    </source>
</evidence>
<organism evidence="14 15">
    <name type="scientific">Hymenochirus boettgeri</name>
    <name type="common">Congo dwarf clawed frog</name>
    <dbReference type="NCBI Taxonomy" id="247094"/>
    <lineage>
        <taxon>Eukaryota</taxon>
        <taxon>Metazoa</taxon>
        <taxon>Chordata</taxon>
        <taxon>Craniata</taxon>
        <taxon>Vertebrata</taxon>
        <taxon>Euteleostomi</taxon>
        <taxon>Amphibia</taxon>
        <taxon>Batrachia</taxon>
        <taxon>Anura</taxon>
        <taxon>Pipoidea</taxon>
        <taxon>Pipidae</taxon>
        <taxon>Pipinae</taxon>
        <taxon>Hymenochirus</taxon>
    </lineage>
</organism>
<sequence>MNTSSLNFSNSPTDGSLIKRNFTGILPALQIISVTWYSLVFLLGIVGNGLVIWIAGFKMKKTVSAVWFLNLAAADFCFCLFLPLYIVQWVKQGYWPFGNVIYVAYVSVRNMSYCSVSYIVWENISQSDIHSYILRYIGTTVTRFASMFLIPFIIFLICFGLVVYQVRKRNRISVSSRTLHVVVTIVTCFFLCWILYHLFQLMNILNVSMMGPHYFIMFSLANYLAYFNSCINPMIYIFFGWDFKEDSRRSIPFILENMFKDFLESSEDISTDTELVSPFTE</sequence>
<dbReference type="Gene3D" id="1.20.1070.10">
    <property type="entry name" value="Rhodopsin 7-helix transmembrane proteins"/>
    <property type="match status" value="2"/>
</dbReference>
<keyword evidence="8" id="KW-0675">Receptor</keyword>
<proteinExistence type="inferred from homology"/>
<evidence type="ECO:0000256" key="7">
    <source>
        <dbReference type="ARBA" id="ARBA00023157"/>
    </source>
</evidence>
<dbReference type="Pfam" id="PF00001">
    <property type="entry name" value="7tm_1"/>
    <property type="match status" value="2"/>
</dbReference>
<dbReference type="PRINTS" id="PR00237">
    <property type="entry name" value="GPCRRHODOPSN"/>
</dbReference>
<dbReference type="GO" id="GO:0007200">
    <property type="term" value="P:phospholipase C-activating G protein-coupled receptor signaling pathway"/>
    <property type="evidence" value="ECO:0007669"/>
    <property type="project" value="TreeGrafter"/>
</dbReference>
<evidence type="ECO:0000313" key="15">
    <source>
        <dbReference type="Proteomes" id="UP000812440"/>
    </source>
</evidence>
<dbReference type="InterPro" id="IPR000276">
    <property type="entry name" value="GPCR_Rhodpsn"/>
</dbReference>
<evidence type="ECO:0000256" key="8">
    <source>
        <dbReference type="ARBA" id="ARBA00023170"/>
    </source>
</evidence>
<feature type="transmembrane region" description="Helical" evidence="12">
    <location>
        <begin position="214"/>
        <end position="239"/>
    </location>
</feature>
<evidence type="ECO:0000256" key="12">
    <source>
        <dbReference type="SAM" id="Phobius"/>
    </source>
</evidence>
<keyword evidence="5" id="KW-0297">G-protein coupled receptor</keyword>
<dbReference type="GO" id="GO:0004875">
    <property type="term" value="F:complement receptor activity"/>
    <property type="evidence" value="ECO:0007669"/>
    <property type="project" value="TreeGrafter"/>
</dbReference>
<feature type="transmembrane region" description="Helical" evidence="12">
    <location>
        <begin position="67"/>
        <end position="87"/>
    </location>
</feature>
<protein>
    <recommendedName>
        <fullName evidence="13">G-protein coupled receptors family 1 profile domain-containing protein</fullName>
    </recommendedName>
</protein>
<dbReference type="GO" id="GO:0007204">
    <property type="term" value="P:positive regulation of cytosolic calcium ion concentration"/>
    <property type="evidence" value="ECO:0007669"/>
    <property type="project" value="TreeGrafter"/>
</dbReference>
<dbReference type="GO" id="GO:0006954">
    <property type="term" value="P:inflammatory response"/>
    <property type="evidence" value="ECO:0007669"/>
    <property type="project" value="TreeGrafter"/>
</dbReference>
<accession>A0A8T2IPU5</accession>
<comment type="subcellular location">
    <subcellularLocation>
        <location evidence="1">Cell membrane</location>
        <topology evidence="1">Multi-pass membrane protein</topology>
    </subcellularLocation>
</comment>
<dbReference type="OrthoDB" id="6088892at2759"/>
<keyword evidence="6 12" id="KW-0472">Membrane</keyword>
<feature type="transmembrane region" description="Helical" evidence="12">
    <location>
        <begin position="144"/>
        <end position="166"/>
    </location>
</feature>
<evidence type="ECO:0000259" key="13">
    <source>
        <dbReference type="PROSITE" id="PS50262"/>
    </source>
</evidence>
<evidence type="ECO:0000256" key="3">
    <source>
        <dbReference type="ARBA" id="ARBA00022692"/>
    </source>
</evidence>
<evidence type="ECO:0000256" key="11">
    <source>
        <dbReference type="ARBA" id="ARBA00025736"/>
    </source>
</evidence>
<keyword evidence="10" id="KW-0807">Transducer</keyword>
<dbReference type="PANTHER" id="PTHR24225:SF0">
    <property type="entry name" value="N-FORMYL PEPTIDE RECEPTOR 2"/>
    <property type="match status" value="1"/>
</dbReference>
<dbReference type="GO" id="GO:0004982">
    <property type="term" value="F:N-formyl peptide receptor activity"/>
    <property type="evidence" value="ECO:0007669"/>
    <property type="project" value="TreeGrafter"/>
</dbReference>